<evidence type="ECO:0000313" key="11">
    <source>
        <dbReference type="EMBL" id="RDD83744.1"/>
    </source>
</evidence>
<dbReference type="OrthoDB" id="9780815at2"/>
<comment type="catalytic activity">
    <reaction evidence="1 9">
        <text>a ribonucleoside 5'-phosphate + H2O = a ribonucleoside + phosphate</text>
        <dbReference type="Rhea" id="RHEA:12484"/>
        <dbReference type="ChEBI" id="CHEBI:15377"/>
        <dbReference type="ChEBI" id="CHEBI:18254"/>
        <dbReference type="ChEBI" id="CHEBI:43474"/>
        <dbReference type="ChEBI" id="CHEBI:58043"/>
        <dbReference type="EC" id="3.1.3.5"/>
    </reaction>
</comment>
<keyword evidence="7 9" id="KW-0547">Nucleotide-binding</keyword>
<gene>
    <name evidence="9" type="primary">surE</name>
    <name evidence="11" type="ORF">DVJ77_01630</name>
</gene>
<evidence type="ECO:0000256" key="7">
    <source>
        <dbReference type="ARBA" id="ARBA00022741"/>
    </source>
</evidence>
<dbReference type="InterPro" id="IPR030048">
    <property type="entry name" value="SurE"/>
</dbReference>
<dbReference type="PANTHER" id="PTHR30457">
    <property type="entry name" value="5'-NUCLEOTIDASE SURE"/>
    <property type="match status" value="1"/>
</dbReference>
<organism evidence="11 12">
    <name type="scientific">Dyella tabacisoli</name>
    <dbReference type="NCBI Taxonomy" id="2282381"/>
    <lineage>
        <taxon>Bacteria</taxon>
        <taxon>Pseudomonadati</taxon>
        <taxon>Pseudomonadota</taxon>
        <taxon>Gammaproteobacteria</taxon>
        <taxon>Lysobacterales</taxon>
        <taxon>Rhodanobacteraceae</taxon>
        <taxon>Dyella</taxon>
    </lineage>
</organism>
<protein>
    <recommendedName>
        <fullName evidence="9">5'-nucleotidase SurE</fullName>
        <ecNumber evidence="9">3.1.3.5</ecNumber>
    </recommendedName>
    <alternativeName>
        <fullName evidence="9">Nucleoside 5'-monophosphate phosphohydrolase</fullName>
    </alternativeName>
</protein>
<evidence type="ECO:0000256" key="1">
    <source>
        <dbReference type="ARBA" id="ARBA00000815"/>
    </source>
</evidence>
<keyword evidence="6 9" id="KW-0479">Metal-binding</keyword>
<dbReference type="GO" id="GO:0046872">
    <property type="term" value="F:metal ion binding"/>
    <property type="evidence" value="ECO:0007669"/>
    <property type="project" value="UniProtKB-UniRule"/>
</dbReference>
<feature type="binding site" evidence="9">
    <location>
        <position position="9"/>
    </location>
    <ligand>
        <name>a divalent metal cation</name>
        <dbReference type="ChEBI" id="CHEBI:60240"/>
    </ligand>
</feature>
<comment type="cofactor">
    <cofactor evidence="2">
        <name>Mg(2+)</name>
        <dbReference type="ChEBI" id="CHEBI:18420"/>
    </cofactor>
</comment>
<evidence type="ECO:0000256" key="4">
    <source>
        <dbReference type="ARBA" id="ARBA00011062"/>
    </source>
</evidence>
<dbReference type="EMBL" id="QQAH01000001">
    <property type="protein sequence ID" value="RDD83744.1"/>
    <property type="molecule type" value="Genomic_DNA"/>
</dbReference>
<dbReference type="Pfam" id="PF01975">
    <property type="entry name" value="SurE"/>
    <property type="match status" value="1"/>
</dbReference>
<feature type="binding site" evidence="9">
    <location>
        <position position="91"/>
    </location>
    <ligand>
        <name>a divalent metal cation</name>
        <dbReference type="ChEBI" id="CHEBI:60240"/>
    </ligand>
</feature>
<comment type="cofactor">
    <cofactor evidence="9">
        <name>a divalent metal cation</name>
        <dbReference type="ChEBI" id="CHEBI:60240"/>
    </cofactor>
    <text evidence="9">Binds 1 divalent metal cation per subunit.</text>
</comment>
<proteinExistence type="inferred from homology"/>
<dbReference type="Gene3D" id="3.40.1210.10">
    <property type="entry name" value="Survival protein SurE-like phosphatase/nucleotidase"/>
    <property type="match status" value="1"/>
</dbReference>
<dbReference type="GO" id="GO:0000166">
    <property type="term" value="F:nucleotide binding"/>
    <property type="evidence" value="ECO:0007669"/>
    <property type="project" value="UniProtKB-KW"/>
</dbReference>
<dbReference type="GO" id="GO:0008253">
    <property type="term" value="F:5'-nucleotidase activity"/>
    <property type="evidence" value="ECO:0007669"/>
    <property type="project" value="UniProtKB-UniRule"/>
</dbReference>
<evidence type="ECO:0000256" key="8">
    <source>
        <dbReference type="ARBA" id="ARBA00022801"/>
    </source>
</evidence>
<evidence type="ECO:0000259" key="10">
    <source>
        <dbReference type="Pfam" id="PF01975"/>
    </source>
</evidence>
<feature type="binding site" evidence="9">
    <location>
        <position position="8"/>
    </location>
    <ligand>
        <name>a divalent metal cation</name>
        <dbReference type="ChEBI" id="CHEBI:60240"/>
    </ligand>
</feature>
<evidence type="ECO:0000256" key="3">
    <source>
        <dbReference type="ARBA" id="ARBA00004496"/>
    </source>
</evidence>
<evidence type="ECO:0000256" key="6">
    <source>
        <dbReference type="ARBA" id="ARBA00022723"/>
    </source>
</evidence>
<evidence type="ECO:0000256" key="2">
    <source>
        <dbReference type="ARBA" id="ARBA00001946"/>
    </source>
</evidence>
<evidence type="ECO:0000313" key="12">
    <source>
        <dbReference type="Proteomes" id="UP000253782"/>
    </source>
</evidence>
<reference evidence="11 12" key="1">
    <citation type="submission" date="2018-07" db="EMBL/GenBank/DDBJ databases">
        <title>Dyella tabacisoli L4-6T, whole genome shotgun sequence.</title>
        <authorList>
            <person name="Zhou X.-K."/>
            <person name="Li W.-J."/>
            <person name="Duan Y.-Q."/>
        </authorList>
    </citation>
    <scope>NUCLEOTIDE SEQUENCE [LARGE SCALE GENOMIC DNA]</scope>
    <source>
        <strain evidence="11 12">L4-6</strain>
    </source>
</reference>
<dbReference type="GO" id="GO:0004309">
    <property type="term" value="F:exopolyphosphatase activity"/>
    <property type="evidence" value="ECO:0007669"/>
    <property type="project" value="TreeGrafter"/>
</dbReference>
<evidence type="ECO:0000256" key="9">
    <source>
        <dbReference type="HAMAP-Rule" id="MF_00060"/>
    </source>
</evidence>
<dbReference type="FunFam" id="3.40.1210.10:FF:000001">
    <property type="entry name" value="5'/3'-nucleotidase SurE"/>
    <property type="match status" value="1"/>
</dbReference>
<keyword evidence="8 9" id="KW-0378">Hydrolase</keyword>
<comment type="function">
    <text evidence="9">Nucleotidase that shows phosphatase activity on nucleoside 5'-monophosphates.</text>
</comment>
<accession>A0A369USL1</accession>
<dbReference type="GO" id="GO:0005737">
    <property type="term" value="C:cytoplasm"/>
    <property type="evidence" value="ECO:0007669"/>
    <property type="project" value="UniProtKB-SubCell"/>
</dbReference>
<dbReference type="InterPro" id="IPR036523">
    <property type="entry name" value="SurE-like_sf"/>
</dbReference>
<feature type="domain" description="Survival protein SurE-like phosphatase/nucleotidase" evidence="10">
    <location>
        <begin position="3"/>
        <end position="184"/>
    </location>
</feature>
<dbReference type="RefSeq" id="WP_114844193.1">
    <property type="nucleotide sequence ID" value="NZ_JBHSPE010000001.1"/>
</dbReference>
<name>A0A369USL1_9GAMM</name>
<dbReference type="EC" id="3.1.3.5" evidence="9"/>
<dbReference type="NCBIfam" id="NF001490">
    <property type="entry name" value="PRK00346.1-4"/>
    <property type="match status" value="1"/>
</dbReference>
<dbReference type="InterPro" id="IPR002828">
    <property type="entry name" value="SurE-like_Pase/nucleotidase"/>
</dbReference>
<dbReference type="NCBIfam" id="TIGR00087">
    <property type="entry name" value="surE"/>
    <property type="match status" value="1"/>
</dbReference>
<dbReference type="NCBIfam" id="NF001489">
    <property type="entry name" value="PRK00346.1-3"/>
    <property type="match status" value="1"/>
</dbReference>
<comment type="subcellular location">
    <subcellularLocation>
        <location evidence="3 9">Cytoplasm</location>
    </subcellularLocation>
</comment>
<dbReference type="GO" id="GO:0008254">
    <property type="term" value="F:3'-nucleotidase activity"/>
    <property type="evidence" value="ECO:0007669"/>
    <property type="project" value="TreeGrafter"/>
</dbReference>
<dbReference type="PANTHER" id="PTHR30457:SF12">
    <property type="entry name" value="5'_3'-NUCLEOTIDASE SURE"/>
    <property type="match status" value="1"/>
</dbReference>
<keyword evidence="12" id="KW-1185">Reference proteome</keyword>
<sequence>MRVLVSNDDGVDAPGIRVLAERLGAVSQVTVVAPDRDRSGASNSLTLDAPIRVLRMDNGYYRVAGTPTDCVHLALAGMLDYEPDMVVSGINNSANLGDDVIYSGTVSAAMEGRFLGLPAIAVSLVSRNHQGEHYESAAKAVLLLMQRMLVDSLPADTILNVNVPDLPWEEIRGFEVTRLGKRHRSAPCIQQTDPRGKPIWWIGPAGDVDDAGPGTDFNAVQRGYVSVTPIHVDLTRFQALDKVSSWMNALTEGMTGDASVDGKVA</sequence>
<dbReference type="HAMAP" id="MF_00060">
    <property type="entry name" value="SurE"/>
    <property type="match status" value="1"/>
</dbReference>
<feature type="binding site" evidence="9">
    <location>
        <position position="39"/>
    </location>
    <ligand>
        <name>a divalent metal cation</name>
        <dbReference type="ChEBI" id="CHEBI:60240"/>
    </ligand>
</feature>
<dbReference type="SUPFAM" id="SSF64167">
    <property type="entry name" value="SurE-like"/>
    <property type="match status" value="1"/>
</dbReference>
<comment type="similarity">
    <text evidence="4 9">Belongs to the SurE nucleotidase family.</text>
</comment>
<dbReference type="AlphaFoldDB" id="A0A369USL1"/>
<comment type="caution">
    <text evidence="11">The sequence shown here is derived from an EMBL/GenBank/DDBJ whole genome shotgun (WGS) entry which is preliminary data.</text>
</comment>
<dbReference type="Proteomes" id="UP000253782">
    <property type="component" value="Unassembled WGS sequence"/>
</dbReference>
<evidence type="ECO:0000256" key="5">
    <source>
        <dbReference type="ARBA" id="ARBA00022490"/>
    </source>
</evidence>
<keyword evidence="5 9" id="KW-0963">Cytoplasm</keyword>